<dbReference type="FunFam" id="1.10.1620.10:FF:000001">
    <property type="entry name" value="60S ribosomal protein-like L39"/>
    <property type="match status" value="1"/>
</dbReference>
<protein>
    <submittedName>
        <fullName evidence="4">Ribosomal protein L39e</fullName>
    </submittedName>
</protein>
<evidence type="ECO:0000313" key="4">
    <source>
        <dbReference type="EMBL" id="AGF93646.1"/>
    </source>
</evidence>
<reference evidence="4" key="1">
    <citation type="journal article" date="2013" name="Syst. Appl. Microbiol.">
        <title>New insights into the archaeal diversity of a hypersaline microbial mat obtained by a metagenomic approach.</title>
        <authorList>
            <person name="Lopez-Lopez A."/>
            <person name="Richter M."/>
            <person name="Pena A."/>
            <person name="Tamames J."/>
            <person name="Rossello-Mora R."/>
        </authorList>
    </citation>
    <scope>NUCLEOTIDE SEQUENCE</scope>
</reference>
<dbReference type="NCBIfam" id="NF002316">
    <property type="entry name" value="PRK01242.1"/>
    <property type="match status" value="1"/>
</dbReference>
<dbReference type="Gene3D" id="1.10.1620.10">
    <property type="entry name" value="Ribosomal protein L39e"/>
    <property type="match status" value="1"/>
</dbReference>
<sequence length="226" mass="25748">MSFFDERGNRLVDGVAVKTPLPEVDVFVIDRVDSLRDSPTHIRDLTTKPALTRNVGRAVHPGVRRQRERNILLAVERTAFVIRESEPRPSIVLASDWLGPQTTSPRSGIGVSRSVTFILGARVRVRAKIPWTFGLCSRTRTARPGKERRRHAVRDAARDDGRTNKILCGGWVVVTTMGKKSKAKKKRLAKLENQNSRVPAWVMLKTDRQVTRNPKRRNWRRNDTDE</sequence>
<keyword evidence="2 4" id="KW-0689">Ribosomal protein</keyword>
<dbReference type="InterPro" id="IPR023626">
    <property type="entry name" value="Ribosomal_eL39_dom_sf"/>
</dbReference>
<dbReference type="HAMAP" id="MF_00629">
    <property type="entry name" value="Ribosomal_eL39"/>
    <property type="match status" value="1"/>
</dbReference>
<organism evidence="4">
    <name type="scientific">uncultured organism</name>
    <dbReference type="NCBI Taxonomy" id="155900"/>
    <lineage>
        <taxon>unclassified sequences</taxon>
        <taxon>environmental samples</taxon>
    </lineage>
</organism>
<dbReference type="InterPro" id="IPR000077">
    <property type="entry name" value="Ribosomal_eL39"/>
</dbReference>
<dbReference type="InterPro" id="IPR020083">
    <property type="entry name" value="Ribosomal_eL39_CS"/>
</dbReference>
<comment type="similarity">
    <text evidence="1">Belongs to the eukaryotic ribosomal protein eL39 family.</text>
</comment>
<evidence type="ECO:0000256" key="3">
    <source>
        <dbReference type="ARBA" id="ARBA00023274"/>
    </source>
</evidence>
<dbReference type="PROSITE" id="PS00051">
    <property type="entry name" value="RIBOSOMAL_L39E"/>
    <property type="match status" value="1"/>
</dbReference>
<dbReference type="SUPFAM" id="SSF48662">
    <property type="entry name" value="Ribosomal protein L39e"/>
    <property type="match status" value="1"/>
</dbReference>
<name>M1P2K2_9ZZZZ</name>
<keyword evidence="3" id="KW-0687">Ribonucleoprotein</keyword>
<dbReference type="Pfam" id="PF00832">
    <property type="entry name" value="Ribosomal_L39"/>
    <property type="match status" value="1"/>
</dbReference>
<proteinExistence type="inferred from homology"/>
<accession>M1P2K2</accession>
<gene>
    <name evidence="4" type="ORF">FLSS-15_0007</name>
</gene>
<evidence type="ECO:0000256" key="1">
    <source>
        <dbReference type="ARBA" id="ARBA00009339"/>
    </source>
</evidence>
<dbReference type="AlphaFoldDB" id="M1P2K2"/>
<dbReference type="GO" id="GO:0003735">
    <property type="term" value="F:structural constituent of ribosome"/>
    <property type="evidence" value="ECO:0007669"/>
    <property type="project" value="InterPro"/>
</dbReference>
<dbReference type="EMBL" id="JX684101">
    <property type="protein sequence ID" value="AGF93646.1"/>
    <property type="molecule type" value="Genomic_DNA"/>
</dbReference>
<dbReference type="GO" id="GO:1990904">
    <property type="term" value="C:ribonucleoprotein complex"/>
    <property type="evidence" value="ECO:0007669"/>
    <property type="project" value="UniProtKB-KW"/>
</dbReference>
<evidence type="ECO:0000256" key="2">
    <source>
        <dbReference type="ARBA" id="ARBA00022980"/>
    </source>
</evidence>